<evidence type="ECO:0000256" key="1">
    <source>
        <dbReference type="SAM" id="MobiDB-lite"/>
    </source>
</evidence>
<feature type="compositionally biased region" description="Basic and acidic residues" evidence="1">
    <location>
        <begin position="1"/>
        <end position="12"/>
    </location>
</feature>
<dbReference type="KEGG" id="lfp:Y981_04160"/>
<feature type="transmembrane region" description="Helical" evidence="2">
    <location>
        <begin position="74"/>
        <end position="107"/>
    </location>
</feature>
<protein>
    <submittedName>
        <fullName evidence="3">Uncharacterized protein</fullName>
    </submittedName>
</protein>
<organism evidence="3 4">
    <name type="scientific">Leptospirillum ferriphilum YSK</name>
    <dbReference type="NCBI Taxonomy" id="1441628"/>
    <lineage>
        <taxon>Bacteria</taxon>
        <taxon>Pseudomonadati</taxon>
        <taxon>Nitrospirota</taxon>
        <taxon>Nitrospiria</taxon>
        <taxon>Nitrospirales</taxon>
        <taxon>Nitrospiraceae</taxon>
        <taxon>Leptospirillum</taxon>
    </lineage>
</organism>
<keyword evidence="2" id="KW-1133">Transmembrane helix</keyword>
<dbReference type="HOGENOM" id="CLU_142182_0_0_0"/>
<evidence type="ECO:0000313" key="4">
    <source>
        <dbReference type="Proteomes" id="UP000027059"/>
    </source>
</evidence>
<evidence type="ECO:0000256" key="2">
    <source>
        <dbReference type="SAM" id="Phobius"/>
    </source>
</evidence>
<evidence type="ECO:0000313" key="3">
    <source>
        <dbReference type="EMBL" id="AIA30265.1"/>
    </source>
</evidence>
<keyword evidence="4" id="KW-1185">Reference proteome</keyword>
<keyword evidence="2" id="KW-0812">Transmembrane</keyword>
<keyword evidence="2" id="KW-0472">Membrane</keyword>
<accession>A0A059XTB5</accession>
<dbReference type="Proteomes" id="UP000027059">
    <property type="component" value="Chromosome"/>
</dbReference>
<feature type="transmembrane region" description="Helical" evidence="2">
    <location>
        <begin position="128"/>
        <end position="148"/>
    </location>
</feature>
<proteinExistence type="predicted"/>
<dbReference type="OrthoDB" id="9902952at2"/>
<feature type="transmembrane region" description="Helical" evidence="2">
    <location>
        <begin position="45"/>
        <end position="62"/>
    </location>
</feature>
<reference evidence="4" key="1">
    <citation type="submission" date="2014-02" db="EMBL/GenBank/DDBJ databases">
        <title>Complete genome sequence and comparative genomic analysis of the nitrogen-fixing bacterium Leptospirillum ferriphilum YSK.</title>
        <authorList>
            <person name="Guo X."/>
            <person name="Yin H."/>
            <person name="Liang Y."/>
            <person name="Hu Q."/>
            <person name="Ma L."/>
            <person name="Xiao Y."/>
            <person name="Zhang X."/>
            <person name="Qiu G."/>
            <person name="Liu X."/>
        </authorList>
    </citation>
    <scope>NUCLEOTIDE SEQUENCE [LARGE SCALE GENOMIC DNA]</scope>
    <source>
        <strain evidence="4">YSK</strain>
    </source>
</reference>
<dbReference type="RefSeq" id="WP_014960687.1">
    <property type="nucleotide sequence ID" value="NZ_CP007243.1"/>
</dbReference>
<reference evidence="3 4" key="2">
    <citation type="journal article" date="2015" name="Biomed. Res. Int.">
        <title>Effects of Arsenite Resistance on the Growth and Functional Gene Expression of Leptospirillum ferriphilum and Acidithiobacillus thiooxidans in Pure Culture and Coculture.</title>
        <authorList>
            <person name="Jiang H."/>
            <person name="Liang Y."/>
            <person name="Yin H."/>
            <person name="Xiao Y."/>
            <person name="Guo X."/>
            <person name="Xu Y."/>
            <person name="Hu Q."/>
            <person name="Liu H."/>
            <person name="Liu X."/>
        </authorList>
    </citation>
    <scope>NUCLEOTIDE SEQUENCE [LARGE SCALE GENOMIC DNA]</scope>
    <source>
        <strain evidence="3 4">YSK</strain>
    </source>
</reference>
<feature type="region of interest" description="Disordered" evidence="1">
    <location>
        <begin position="1"/>
        <end position="27"/>
    </location>
</feature>
<sequence>MELNDKKQESGRASKSPQEEVPGQFETAPRGYVPGVCNLDMKGRIIRGVGAFLGFVAVVLYNENWRLLLIHPVPYFLGMVLLSSLTAVAFIQSFLSFCVVDAFLGRVLTGKRLVKVSPEDHLKDRRRAVLIVVSSFLLGLFFSALLLIEELDRSIR</sequence>
<dbReference type="AlphaFoldDB" id="A0A059XTB5"/>
<name>A0A059XTB5_9BACT</name>
<gene>
    <name evidence="3" type="ORF">Y981_04160</name>
</gene>
<dbReference type="EMBL" id="CP007243">
    <property type="protein sequence ID" value="AIA30265.1"/>
    <property type="molecule type" value="Genomic_DNA"/>
</dbReference>